<feature type="transmembrane region" description="Helical" evidence="1">
    <location>
        <begin position="134"/>
        <end position="155"/>
    </location>
</feature>
<gene>
    <name evidence="2" type="ORF">E1B28_009397</name>
</gene>
<dbReference type="KEGG" id="more:E1B28_009397"/>
<feature type="transmembrane region" description="Helical" evidence="1">
    <location>
        <begin position="204"/>
        <end position="223"/>
    </location>
</feature>
<dbReference type="EMBL" id="CM032185">
    <property type="protein sequence ID" value="KAG7093112.1"/>
    <property type="molecule type" value="Genomic_DNA"/>
</dbReference>
<keyword evidence="1" id="KW-0472">Membrane</keyword>
<dbReference type="RefSeq" id="XP_043009582.1">
    <property type="nucleotide sequence ID" value="XM_043154291.1"/>
</dbReference>
<name>A0A9P7S0Z6_9AGAR</name>
<dbReference type="OrthoDB" id="6509908at2759"/>
<dbReference type="Gene3D" id="1.20.1250.20">
    <property type="entry name" value="MFS general substrate transporter like domains"/>
    <property type="match status" value="1"/>
</dbReference>
<keyword evidence="3" id="KW-1185">Reference proteome</keyword>
<dbReference type="Proteomes" id="UP001049176">
    <property type="component" value="Chromosome 5"/>
</dbReference>
<dbReference type="SUPFAM" id="SSF103473">
    <property type="entry name" value="MFS general substrate transporter"/>
    <property type="match status" value="1"/>
</dbReference>
<protein>
    <submittedName>
        <fullName evidence="2">Uncharacterized protein</fullName>
    </submittedName>
</protein>
<evidence type="ECO:0000313" key="2">
    <source>
        <dbReference type="EMBL" id="KAG7093112.1"/>
    </source>
</evidence>
<reference evidence="2" key="1">
    <citation type="journal article" date="2021" name="Genome Biol. Evol.">
        <title>The assembled and annotated genome of the fairy-ring fungus Marasmius oreades.</title>
        <authorList>
            <person name="Hiltunen M."/>
            <person name="Ament-Velasquez S.L."/>
            <person name="Johannesson H."/>
        </authorList>
    </citation>
    <scope>NUCLEOTIDE SEQUENCE</scope>
    <source>
        <strain evidence="2">03SP1</strain>
    </source>
</reference>
<keyword evidence="1" id="KW-1133">Transmembrane helix</keyword>
<evidence type="ECO:0000256" key="1">
    <source>
        <dbReference type="SAM" id="Phobius"/>
    </source>
</evidence>
<evidence type="ECO:0000313" key="3">
    <source>
        <dbReference type="Proteomes" id="UP001049176"/>
    </source>
</evidence>
<feature type="transmembrane region" description="Helical" evidence="1">
    <location>
        <begin position="106"/>
        <end position="128"/>
    </location>
</feature>
<comment type="caution">
    <text evidence="2">The sequence shown here is derived from an EMBL/GenBank/DDBJ whole genome shotgun (WGS) entry which is preliminary data.</text>
</comment>
<dbReference type="AlphaFoldDB" id="A0A9P7S0Z6"/>
<feature type="transmembrane region" description="Helical" evidence="1">
    <location>
        <begin position="44"/>
        <end position="67"/>
    </location>
</feature>
<sequence>MRMLSLVVLVGLSIASFTIRRRLPPVAAKREIPFISLKPLKSPAFSMYCLALLFQIIGFYTFITYVASTAVTKGAVSLQFGYLSIAILNATTGVGRVVANMVAHKFGAFNIIIPSLALSGAILCGGWPAVENEIALVAVTVTYALCAAPHNALASRTIWVFADSGDVSLRIGLFNIFAAIAGLIGAPTAGEVNKGVGIQAMGEYAGGCGIVASVLLFGSRYLLLGKKLRGKI</sequence>
<accession>A0A9P7S0Z6</accession>
<feature type="transmembrane region" description="Helical" evidence="1">
    <location>
        <begin position="167"/>
        <end position="184"/>
    </location>
</feature>
<dbReference type="InterPro" id="IPR050327">
    <property type="entry name" value="Proton-linked_MCT"/>
</dbReference>
<dbReference type="PANTHER" id="PTHR11360:SF284">
    <property type="entry name" value="EG:103B4.3 PROTEIN-RELATED"/>
    <property type="match status" value="1"/>
</dbReference>
<organism evidence="2 3">
    <name type="scientific">Marasmius oreades</name>
    <name type="common">fairy-ring Marasmius</name>
    <dbReference type="NCBI Taxonomy" id="181124"/>
    <lineage>
        <taxon>Eukaryota</taxon>
        <taxon>Fungi</taxon>
        <taxon>Dikarya</taxon>
        <taxon>Basidiomycota</taxon>
        <taxon>Agaricomycotina</taxon>
        <taxon>Agaricomycetes</taxon>
        <taxon>Agaricomycetidae</taxon>
        <taxon>Agaricales</taxon>
        <taxon>Marasmiineae</taxon>
        <taxon>Marasmiaceae</taxon>
        <taxon>Marasmius</taxon>
    </lineage>
</organism>
<dbReference type="InterPro" id="IPR036259">
    <property type="entry name" value="MFS_trans_sf"/>
</dbReference>
<dbReference type="PANTHER" id="PTHR11360">
    <property type="entry name" value="MONOCARBOXYLATE TRANSPORTER"/>
    <property type="match status" value="1"/>
</dbReference>
<proteinExistence type="predicted"/>
<keyword evidence="1" id="KW-0812">Transmembrane</keyword>
<dbReference type="GeneID" id="66078473"/>